<evidence type="ECO:0000313" key="3">
    <source>
        <dbReference type="Proteomes" id="UP001066455"/>
    </source>
</evidence>
<dbReference type="CDD" id="cd02440">
    <property type="entry name" value="AdoMet_MTases"/>
    <property type="match status" value="1"/>
</dbReference>
<protein>
    <submittedName>
        <fullName evidence="2">Methyltransferase</fullName>
    </submittedName>
</protein>
<dbReference type="InterPro" id="IPR013217">
    <property type="entry name" value="Methyltransf_12"/>
</dbReference>
<reference evidence="2" key="1">
    <citation type="submission" date="2022-02" db="EMBL/GenBank/DDBJ databases">
        <title>Crop Bioprotection Bacillus Genome Sequencing.</title>
        <authorList>
            <person name="Dunlap C."/>
        </authorList>
    </citation>
    <scope>NUCLEOTIDE SEQUENCE</scope>
    <source>
        <strain evidence="2">T20C14</strain>
    </source>
</reference>
<dbReference type="PANTHER" id="PTHR43861">
    <property type="entry name" value="TRANS-ACONITATE 2-METHYLTRANSFERASE-RELATED"/>
    <property type="match status" value="1"/>
</dbReference>
<dbReference type="Proteomes" id="UP001066455">
    <property type="component" value="Unassembled WGS sequence"/>
</dbReference>
<gene>
    <name evidence="2" type="ORF">MOE73_14340</name>
</gene>
<evidence type="ECO:0000313" key="2">
    <source>
        <dbReference type="EMBL" id="MCY9281240.1"/>
    </source>
</evidence>
<dbReference type="RefSeq" id="WP_268297614.1">
    <property type="nucleotide sequence ID" value="NZ_JALAJL010000063.1"/>
</dbReference>
<comment type="caution">
    <text evidence="2">The sequence shown here is derived from an EMBL/GenBank/DDBJ whole genome shotgun (WGS) entry which is preliminary data.</text>
</comment>
<accession>A0AA90EYM8</accession>
<name>A0AA90EYM8_9BACI</name>
<proteinExistence type="predicted"/>
<keyword evidence="2" id="KW-0489">Methyltransferase</keyword>
<dbReference type="Gene3D" id="3.40.50.150">
    <property type="entry name" value="Vaccinia Virus protein VP39"/>
    <property type="match status" value="1"/>
</dbReference>
<dbReference type="EMBL" id="JALAXI010000013">
    <property type="protein sequence ID" value="MCY9281240.1"/>
    <property type="molecule type" value="Genomic_DNA"/>
</dbReference>
<organism evidence="2 3">
    <name type="scientific">Bacillus haynesii</name>
    <dbReference type="NCBI Taxonomy" id="1925021"/>
    <lineage>
        <taxon>Bacteria</taxon>
        <taxon>Bacillati</taxon>
        <taxon>Bacillota</taxon>
        <taxon>Bacilli</taxon>
        <taxon>Bacillales</taxon>
        <taxon>Bacillaceae</taxon>
        <taxon>Bacillus</taxon>
    </lineage>
</organism>
<evidence type="ECO:0000259" key="1">
    <source>
        <dbReference type="Pfam" id="PF08242"/>
    </source>
</evidence>
<keyword evidence="2" id="KW-0808">Transferase</keyword>
<dbReference type="SUPFAM" id="SSF53335">
    <property type="entry name" value="S-adenosyl-L-methionine-dependent methyltransferases"/>
    <property type="match status" value="1"/>
</dbReference>
<dbReference type="GO" id="GO:0032259">
    <property type="term" value="P:methylation"/>
    <property type="evidence" value="ECO:0007669"/>
    <property type="project" value="UniProtKB-KW"/>
</dbReference>
<dbReference type="AlphaFoldDB" id="A0AA90EYM8"/>
<dbReference type="Pfam" id="PF08242">
    <property type="entry name" value="Methyltransf_12"/>
    <property type="match status" value="1"/>
</dbReference>
<dbReference type="GO" id="GO:0008168">
    <property type="term" value="F:methyltransferase activity"/>
    <property type="evidence" value="ECO:0007669"/>
    <property type="project" value="UniProtKB-KW"/>
</dbReference>
<dbReference type="InterPro" id="IPR029063">
    <property type="entry name" value="SAM-dependent_MTases_sf"/>
</dbReference>
<sequence>MNMDWNHPDVYQYEKKIPLKIPCYNMMYDMMDRLLTVGLDKETANVMVVGAGGGQELVTLAKRHPNWSFTGVDPSANMLRLARKRLELAGIQLQADLVEGEVQQLECGFQYDAATCMLVLHFVRHKLEFLQQIASRLADGAPFFIAAIQGDMTSETFKWQMCAWKEHMLAGGISEQEWESFSASIGSRSHPVPTSEVEDLLGKAGFTNVTRFFSAYVIDGWFAVKGGGKQ</sequence>
<feature type="domain" description="Methyltransferase type 12" evidence="1">
    <location>
        <begin position="49"/>
        <end position="141"/>
    </location>
</feature>